<evidence type="ECO:0000313" key="2">
    <source>
        <dbReference type="EMBL" id="KPM31344.1"/>
    </source>
</evidence>
<proteinExistence type="predicted"/>
<dbReference type="InterPro" id="IPR021255">
    <property type="entry name" value="DUF2807"/>
</dbReference>
<dbReference type="Gene3D" id="2.160.20.120">
    <property type="match status" value="1"/>
</dbReference>
<comment type="caution">
    <text evidence="2">The sequence shown here is derived from an EMBL/GenBank/DDBJ whole genome shotgun (WGS) entry which is preliminary data.</text>
</comment>
<evidence type="ECO:0000313" key="3">
    <source>
        <dbReference type="Proteomes" id="UP000050280"/>
    </source>
</evidence>
<dbReference type="RefSeq" id="WP_083467592.1">
    <property type="nucleotide sequence ID" value="NZ_LDJX01000005.1"/>
</dbReference>
<reference evidence="2 3" key="1">
    <citation type="submission" date="2015-09" db="EMBL/GenBank/DDBJ databases">
        <title>Genome sequence of the marine flavobacterium Croceitalea dokdonensis DOKDO 023 that contains proton- and sodium-pumping rhodopsins.</title>
        <authorList>
            <person name="Kwon S.-K."/>
            <person name="Lee H.K."/>
            <person name="Kwak M.-J."/>
            <person name="Kim J.F."/>
        </authorList>
    </citation>
    <scope>NUCLEOTIDE SEQUENCE [LARGE SCALE GENOMIC DNA]</scope>
    <source>
        <strain evidence="2 3">DOKDO 023</strain>
    </source>
</reference>
<feature type="domain" description="Putative auto-transporter adhesin head GIN" evidence="1">
    <location>
        <begin position="39"/>
        <end position="256"/>
    </location>
</feature>
<dbReference type="AlphaFoldDB" id="A0A0P7AYA4"/>
<protein>
    <recommendedName>
        <fullName evidence="1">Putative auto-transporter adhesin head GIN domain-containing protein</fullName>
    </recommendedName>
</protein>
<sequence>MKKICICVCLCFAVFGYSQRKPKIKGNRAVTEEQDVLPAFNAIALNDDIDVRLRKANTEGYQIVADDNLIDILKFEVLDSTLVISSYYTVTSKKKFEITIDFVEIEQIVQNSGSIETEDFLGMDSFYLQLSGDAKFKARTKAFITTLDLEEKSFADLNMDTDSLQVKLNGRSDLKLYAVSGASNFSITGSGTADVQGSTEDLNGSFFEKARFKAEEFQAKNVGITIEDDADARVFATDTLYLESSGKGQTYFYGDAKIIVERFLNESQLIKKEN</sequence>
<dbReference type="EMBL" id="LDJX01000005">
    <property type="protein sequence ID" value="KPM31344.1"/>
    <property type="molecule type" value="Genomic_DNA"/>
</dbReference>
<dbReference type="PATRIC" id="fig|1300341.3.peg.2771"/>
<dbReference type="Proteomes" id="UP000050280">
    <property type="component" value="Unassembled WGS sequence"/>
</dbReference>
<gene>
    <name evidence="2" type="ORF">I595_2611</name>
</gene>
<dbReference type="STRING" id="1300341.I595_2611"/>
<name>A0A0P7AYA4_9FLAO</name>
<dbReference type="OrthoDB" id="1419485at2"/>
<organism evidence="2 3">
    <name type="scientific">Croceitalea dokdonensis DOKDO 023</name>
    <dbReference type="NCBI Taxonomy" id="1300341"/>
    <lineage>
        <taxon>Bacteria</taxon>
        <taxon>Pseudomonadati</taxon>
        <taxon>Bacteroidota</taxon>
        <taxon>Flavobacteriia</taxon>
        <taxon>Flavobacteriales</taxon>
        <taxon>Flavobacteriaceae</taxon>
        <taxon>Croceitalea</taxon>
    </lineage>
</organism>
<keyword evidence="3" id="KW-1185">Reference proteome</keyword>
<dbReference type="Pfam" id="PF10988">
    <property type="entry name" value="DUF2807"/>
    <property type="match status" value="1"/>
</dbReference>
<accession>A0A0P7AYA4</accession>
<evidence type="ECO:0000259" key="1">
    <source>
        <dbReference type="Pfam" id="PF10988"/>
    </source>
</evidence>